<keyword evidence="1" id="KW-0472">Membrane</keyword>
<organism evidence="2">
    <name type="scientific">Agrobacterium albertimagni</name>
    <dbReference type="NCBI Taxonomy" id="147266"/>
    <lineage>
        <taxon>Bacteria</taxon>
        <taxon>Pseudomonadati</taxon>
        <taxon>Pseudomonadota</taxon>
        <taxon>Alphaproteobacteria</taxon>
        <taxon>Hyphomicrobiales</taxon>
        <taxon>Rhizobiaceae</taxon>
        <taxon>Rhizobium/Agrobacterium group</taxon>
        <taxon>Agrobacterium</taxon>
    </lineage>
</organism>
<name>A0A7C1NT22_9HYPH</name>
<keyword evidence="1" id="KW-0812">Transmembrane</keyword>
<evidence type="ECO:0000256" key="1">
    <source>
        <dbReference type="SAM" id="Phobius"/>
    </source>
</evidence>
<reference evidence="2" key="1">
    <citation type="journal article" date="2020" name="mSystems">
        <title>Genome- and Community-Level Interaction Insights into Carbon Utilization and Element Cycling Functions of Hydrothermarchaeota in Hydrothermal Sediment.</title>
        <authorList>
            <person name="Zhou Z."/>
            <person name="Liu Y."/>
            <person name="Xu W."/>
            <person name="Pan J."/>
            <person name="Luo Z.H."/>
            <person name="Li M."/>
        </authorList>
    </citation>
    <scope>NUCLEOTIDE SEQUENCE [LARGE SCALE GENOMIC DNA]</scope>
    <source>
        <strain evidence="2">SpSt-243</strain>
    </source>
</reference>
<protein>
    <submittedName>
        <fullName evidence="2">Lipase chaperone</fullName>
    </submittedName>
</protein>
<gene>
    <name evidence="2" type="ORF">ENP70_01095</name>
</gene>
<feature type="transmembrane region" description="Helical" evidence="1">
    <location>
        <begin position="23"/>
        <end position="41"/>
    </location>
</feature>
<dbReference type="EMBL" id="DSKI01000065">
    <property type="protein sequence ID" value="HEB42311.1"/>
    <property type="molecule type" value="Genomic_DNA"/>
</dbReference>
<sequence length="162" mass="17379">MPFVVTAAVALLLIELYLRRRPWAIALTGVIAVVGTVIWIFSDNQSRSQRSAVSAVTVDVGADGETCLDPALPLAATLTNSSGDMVNRIAFDLIGQQAERAGTAYRGTLRHDQVLAPGESVTRCFPLLIHGFAHPRPQIIDATKYEWTAHVTLVGFGNAPSP</sequence>
<keyword evidence="1" id="KW-1133">Transmembrane helix</keyword>
<accession>A0A7C1NT22</accession>
<evidence type="ECO:0000313" key="2">
    <source>
        <dbReference type="EMBL" id="HEB42311.1"/>
    </source>
</evidence>
<proteinExistence type="predicted"/>
<dbReference type="AlphaFoldDB" id="A0A7C1NT22"/>
<comment type="caution">
    <text evidence="2">The sequence shown here is derived from an EMBL/GenBank/DDBJ whole genome shotgun (WGS) entry which is preliminary data.</text>
</comment>